<sequence>MLPVGEVESTAGNGHFDALSVQTSERLIARENKNQSFRATQHLDDEGSKKNPWRTEDEFFEDSVGDRRAGRCAARRDKAIFGVKCSDQLFCSVKLLCSVLVSFGCSMILVGGASYRTLFGVTNPLVPIPESVKESPRKPVVLEATFSPIRSAILGNEHDSRTKKNAHTQPNTIRKSHLPRIALQHRVRDLVPYRTTDVRFFIAEHRIVPVGFFVHESRSYGALVRRRFPKNIKDTVEDSTPYFGVHSPPAASTEEGRQCQRESAIAPFHTLHCPLKLAAIDGSSLTGETYTRDILQDHVIRFASYIGEDFTLMQNNVRRPVAQCVTHFLYQVGIPTINSPACSPDLSPIEHVCDMLGRRLRSRIHALYREEEVKFALIEKWDSLPQEMINGLIRSMGRRMTAVVKCSWGHGTCNTYDICQESPICIYSMAKHVVIQNRQGDHTASVFLKESFRPVVLLWNYICIYVRATPSFQNENHPCVGEDRDLRRQYRDGFRAEQTQEPHLVPNKFLEPPLGPKHWSFEPDRIDIEEATATEAKLKTRLVNLREAFKEFDAVQLQIEILDETALQGNERADFENAYYSIESTILEKIETATVNEAATIANATGFTPSVSSHGTGNSNVRLPVLELPTFSGNYRDWLSFRDTFTALIHDSNLYTSIEKFHYLRSCLKDEALKAIESIAVSEANYRVAWETLITRFQNKRLIIQETRTP</sequence>
<organism evidence="1 2">
    <name type="scientific">Tenebrio molitor</name>
    <name type="common">Yellow mealworm beetle</name>
    <dbReference type="NCBI Taxonomy" id="7067"/>
    <lineage>
        <taxon>Eukaryota</taxon>
        <taxon>Metazoa</taxon>
        <taxon>Ecdysozoa</taxon>
        <taxon>Arthropoda</taxon>
        <taxon>Hexapoda</taxon>
        <taxon>Insecta</taxon>
        <taxon>Pterygota</taxon>
        <taxon>Neoptera</taxon>
        <taxon>Endopterygota</taxon>
        <taxon>Coleoptera</taxon>
        <taxon>Polyphaga</taxon>
        <taxon>Cucujiformia</taxon>
        <taxon>Tenebrionidae</taxon>
        <taxon>Tenebrio</taxon>
    </lineage>
</organism>
<name>A0A8J6LGF5_TENMO</name>
<dbReference type="Pfam" id="PF03564">
    <property type="entry name" value="DUF1759"/>
    <property type="match status" value="1"/>
</dbReference>
<keyword evidence="2" id="KW-1185">Reference proteome</keyword>
<dbReference type="GO" id="GO:0003676">
    <property type="term" value="F:nucleic acid binding"/>
    <property type="evidence" value="ECO:0007669"/>
    <property type="project" value="InterPro"/>
</dbReference>
<dbReference type="Gene3D" id="3.30.420.10">
    <property type="entry name" value="Ribonuclease H-like superfamily/Ribonuclease H"/>
    <property type="match status" value="1"/>
</dbReference>
<dbReference type="PANTHER" id="PTHR22954">
    <property type="entry name" value="RETROVIRAL PROTEASE-RELATED"/>
    <property type="match status" value="1"/>
</dbReference>
<evidence type="ECO:0000313" key="1">
    <source>
        <dbReference type="EMBL" id="KAH0818468.1"/>
    </source>
</evidence>
<dbReference type="AlphaFoldDB" id="A0A8J6LGF5"/>
<dbReference type="InterPro" id="IPR005312">
    <property type="entry name" value="DUF1759"/>
</dbReference>
<protein>
    <submittedName>
        <fullName evidence="1">Uncharacterized protein</fullName>
    </submittedName>
</protein>
<gene>
    <name evidence="1" type="ORF">GEV33_004322</name>
</gene>
<dbReference type="Proteomes" id="UP000719412">
    <property type="component" value="Unassembled WGS sequence"/>
</dbReference>
<evidence type="ECO:0000313" key="2">
    <source>
        <dbReference type="Proteomes" id="UP000719412"/>
    </source>
</evidence>
<proteinExistence type="predicted"/>
<reference evidence="1" key="1">
    <citation type="journal article" date="2020" name="J Insects Food Feed">
        <title>The yellow mealworm (Tenebrio molitor) genome: a resource for the emerging insects as food and feed industry.</title>
        <authorList>
            <person name="Eriksson T."/>
            <person name="Andere A."/>
            <person name="Kelstrup H."/>
            <person name="Emery V."/>
            <person name="Picard C."/>
        </authorList>
    </citation>
    <scope>NUCLEOTIDE SEQUENCE</scope>
    <source>
        <strain evidence="1">Stoneville</strain>
        <tissue evidence="1">Whole head</tissue>
    </source>
</reference>
<comment type="caution">
    <text evidence="1">The sequence shown here is derived from an EMBL/GenBank/DDBJ whole genome shotgun (WGS) entry which is preliminary data.</text>
</comment>
<accession>A0A8J6LGF5</accession>
<dbReference type="PANTHER" id="PTHR22954:SF3">
    <property type="entry name" value="PROTEIN CBG08539"/>
    <property type="match status" value="1"/>
</dbReference>
<dbReference type="EMBL" id="JABDTM020017603">
    <property type="protein sequence ID" value="KAH0818468.1"/>
    <property type="molecule type" value="Genomic_DNA"/>
</dbReference>
<reference evidence="1" key="2">
    <citation type="submission" date="2021-08" db="EMBL/GenBank/DDBJ databases">
        <authorList>
            <person name="Eriksson T."/>
        </authorList>
    </citation>
    <scope>NUCLEOTIDE SEQUENCE</scope>
    <source>
        <strain evidence="1">Stoneville</strain>
        <tissue evidence="1">Whole head</tissue>
    </source>
</reference>
<dbReference type="InterPro" id="IPR036397">
    <property type="entry name" value="RNaseH_sf"/>
</dbReference>